<feature type="region of interest" description="Disordered" evidence="1">
    <location>
        <begin position="52"/>
        <end position="124"/>
    </location>
</feature>
<feature type="region of interest" description="Disordered" evidence="1">
    <location>
        <begin position="233"/>
        <end position="262"/>
    </location>
</feature>
<feature type="compositionally biased region" description="Basic and acidic residues" evidence="1">
    <location>
        <begin position="192"/>
        <end position="203"/>
    </location>
</feature>
<dbReference type="OrthoDB" id="10268011at2759"/>
<feature type="region of interest" description="Disordered" evidence="1">
    <location>
        <begin position="275"/>
        <end position="298"/>
    </location>
</feature>
<comment type="caution">
    <text evidence="2">The sequence shown here is derived from an EMBL/GenBank/DDBJ whole genome shotgun (WGS) entry which is preliminary data.</text>
</comment>
<feature type="compositionally biased region" description="Pro residues" evidence="1">
    <location>
        <begin position="95"/>
        <end position="115"/>
    </location>
</feature>
<feature type="compositionally biased region" description="Basic and acidic residues" evidence="1">
    <location>
        <begin position="10"/>
        <end position="24"/>
    </location>
</feature>
<organism evidence="2 3">
    <name type="scientific">Amphibalanus amphitrite</name>
    <name type="common">Striped barnacle</name>
    <name type="synonym">Balanus amphitrite</name>
    <dbReference type="NCBI Taxonomy" id="1232801"/>
    <lineage>
        <taxon>Eukaryota</taxon>
        <taxon>Metazoa</taxon>
        <taxon>Ecdysozoa</taxon>
        <taxon>Arthropoda</taxon>
        <taxon>Crustacea</taxon>
        <taxon>Multicrustacea</taxon>
        <taxon>Cirripedia</taxon>
        <taxon>Thoracica</taxon>
        <taxon>Thoracicalcarea</taxon>
        <taxon>Balanomorpha</taxon>
        <taxon>Balanoidea</taxon>
        <taxon>Balanidae</taxon>
        <taxon>Amphibalaninae</taxon>
        <taxon>Amphibalanus</taxon>
    </lineage>
</organism>
<proteinExistence type="predicted"/>
<feature type="region of interest" description="Disordered" evidence="1">
    <location>
        <begin position="1"/>
        <end position="38"/>
    </location>
</feature>
<evidence type="ECO:0000256" key="1">
    <source>
        <dbReference type="SAM" id="MobiDB-lite"/>
    </source>
</evidence>
<feature type="compositionally biased region" description="Basic and acidic residues" evidence="1">
    <location>
        <begin position="77"/>
        <end position="86"/>
    </location>
</feature>
<keyword evidence="3" id="KW-1185">Reference proteome</keyword>
<name>A0A6A4WF01_AMPAM</name>
<dbReference type="AlphaFoldDB" id="A0A6A4WF01"/>
<evidence type="ECO:0000313" key="3">
    <source>
        <dbReference type="Proteomes" id="UP000440578"/>
    </source>
</evidence>
<dbReference type="Proteomes" id="UP000440578">
    <property type="component" value="Unassembled WGS sequence"/>
</dbReference>
<sequence>MRHWVGPAEPRAHWQQHDRSRQASEEDDECHEEPAATGFRSRVYVNSALRSSASSDEVWSAPWRPSAAADWGQSELPRLKMREIPPRFRRMRSSPPSPEWRPPALGPRPSLPASPPAESAWQSACGSHYRYPPPGFNPPYSSAHPAASVPGFGVSAPPPAPSHSHAGMVFGGAPLPQTASYNEFRNYPTGLKSRDCDPNERRFQQQPQRPPLLLPHAYSLPTLAAAVTVAPSYPPLSAAQPSPPLPSHRPPPPPPPPPASLEEVYLRMAAARRQQFVVVGSDDESTRSSTPEDDSPAV</sequence>
<reference evidence="2 3" key="1">
    <citation type="submission" date="2019-07" db="EMBL/GenBank/DDBJ databases">
        <title>Draft genome assembly of a fouling barnacle, Amphibalanus amphitrite (Darwin, 1854): The first reference genome for Thecostraca.</title>
        <authorList>
            <person name="Kim W."/>
        </authorList>
    </citation>
    <scope>NUCLEOTIDE SEQUENCE [LARGE SCALE GENOMIC DNA]</scope>
    <source>
        <strain evidence="2">SNU_AA5</strain>
        <tissue evidence="2">Soma without cirri and trophi</tissue>
    </source>
</reference>
<dbReference type="EMBL" id="VIIS01001251">
    <property type="protein sequence ID" value="KAF0300571.1"/>
    <property type="molecule type" value="Genomic_DNA"/>
</dbReference>
<protein>
    <submittedName>
        <fullName evidence="2">Uncharacterized protein</fullName>
    </submittedName>
</protein>
<evidence type="ECO:0000313" key="2">
    <source>
        <dbReference type="EMBL" id="KAF0300571.1"/>
    </source>
</evidence>
<feature type="compositionally biased region" description="Pro residues" evidence="1">
    <location>
        <begin position="241"/>
        <end position="259"/>
    </location>
</feature>
<accession>A0A6A4WF01</accession>
<feature type="region of interest" description="Disordered" evidence="1">
    <location>
        <begin position="136"/>
        <end position="214"/>
    </location>
</feature>
<gene>
    <name evidence="2" type="ORF">FJT64_026935</name>
</gene>